<feature type="compositionally biased region" description="Basic and acidic residues" evidence="6">
    <location>
        <begin position="240"/>
        <end position="255"/>
    </location>
</feature>
<evidence type="ECO:0000313" key="7">
    <source>
        <dbReference type="EMBL" id="CAB9506185.1"/>
    </source>
</evidence>
<protein>
    <recommendedName>
        <fullName evidence="1">DNA (cytosine-5-)-methyltransferase</fullName>
        <ecNumber evidence="1">2.1.1.37</ecNumber>
    </recommendedName>
</protein>
<feature type="compositionally biased region" description="Acidic residues" evidence="6">
    <location>
        <begin position="135"/>
        <end position="146"/>
    </location>
</feature>
<sequence length="741" mass="83452">MPGHHERAGERPSRLERKIECIEDRRKEYLRKLYIASEDPNNGLNSREDRNLFIAKINQKFDDQIEECRRQHVHGGTDGSVDDDYATLTPVRQRGRKRFYSECSARIQDKPKSYPKSEQFCSDEDLERQSNSEETKEEDDDDDDDSAERSSDGVIDASGEVQENPPDDEKESVSSAVAMDDTRIRGRNDEESSDNHQQIDDDLAGGGNSQRNHKENRASRVSPDDNVDTPEPDEDEDDYDLVKDPEPRRQREKIIKSNLSIAIQGFRSTQKARGESTNEQPNPANQNLFDPEQITFNGRVFYNGLCYNYKVEQGSTRSSHAVTVIVGIKRFVTRQQAECVLVVPFEDTFLGMEEEGVDYQANFRPFSHCQVHEKVSILSLKNMAGRAPGIDGIPKWIYEPQTEGSWNRFGYFLDDSAGRVKRKGRREELRVLELFAGAGGMHLGFANAGFTTVEAVDNDILAVATMKKNCPGVPVVRCDVNSYLEQYEDQATRDSLLGRIGHINATPPCKGFSGANRMGGRNDKKNNDLSLTLIDAVRIFRPLSATFENVLGMWRRKHVHYLKNLVKGLMISGYQVRVSELRACDYGSAQIRPRLILFATHQSAPPPKIPEKTHGNEGNLLPFVTVQDVLSGLEDGNDRLGHPLRNTWHATTSLNAGEHGVVKLRADGFSPAIRTGVPPLHYHHDRCISVRECATLQDFPTTFEFCGTMGQQYCQVGNAVPVELATKIAQAVREILVFKYE</sequence>
<dbReference type="Gene3D" id="3.90.120.10">
    <property type="entry name" value="DNA Methylase, subunit A, domain 2"/>
    <property type="match status" value="1"/>
</dbReference>
<proteinExistence type="inferred from homology"/>
<organism evidence="7 8">
    <name type="scientific">Seminavis robusta</name>
    <dbReference type="NCBI Taxonomy" id="568900"/>
    <lineage>
        <taxon>Eukaryota</taxon>
        <taxon>Sar</taxon>
        <taxon>Stramenopiles</taxon>
        <taxon>Ochrophyta</taxon>
        <taxon>Bacillariophyta</taxon>
        <taxon>Bacillariophyceae</taxon>
        <taxon>Bacillariophycidae</taxon>
        <taxon>Naviculales</taxon>
        <taxon>Naviculaceae</taxon>
        <taxon>Seminavis</taxon>
    </lineage>
</organism>
<dbReference type="GO" id="GO:0003886">
    <property type="term" value="F:DNA (cytosine-5-)-methyltransferase activity"/>
    <property type="evidence" value="ECO:0007669"/>
    <property type="project" value="UniProtKB-EC"/>
</dbReference>
<dbReference type="AlphaFoldDB" id="A0A9N8HBD9"/>
<dbReference type="GO" id="GO:0005634">
    <property type="term" value="C:nucleus"/>
    <property type="evidence" value="ECO:0007669"/>
    <property type="project" value="TreeGrafter"/>
</dbReference>
<gene>
    <name evidence="7" type="ORF">SEMRO_257_G100900.1</name>
</gene>
<dbReference type="InterPro" id="IPR050390">
    <property type="entry name" value="C5-Methyltransferase"/>
</dbReference>
<dbReference type="Proteomes" id="UP001153069">
    <property type="component" value="Unassembled WGS sequence"/>
</dbReference>
<keyword evidence="4 5" id="KW-0949">S-adenosyl-L-methionine</keyword>
<dbReference type="Pfam" id="PF00145">
    <property type="entry name" value="DNA_methylase"/>
    <property type="match status" value="2"/>
</dbReference>
<dbReference type="OrthoDB" id="48846at2759"/>
<dbReference type="GO" id="GO:0032259">
    <property type="term" value="P:methylation"/>
    <property type="evidence" value="ECO:0007669"/>
    <property type="project" value="UniProtKB-KW"/>
</dbReference>
<dbReference type="InterPro" id="IPR029063">
    <property type="entry name" value="SAM-dependent_MTases_sf"/>
</dbReference>
<evidence type="ECO:0000256" key="3">
    <source>
        <dbReference type="ARBA" id="ARBA00022679"/>
    </source>
</evidence>
<accession>A0A9N8HBD9</accession>
<dbReference type="PANTHER" id="PTHR10629:SF52">
    <property type="entry name" value="DNA (CYTOSINE-5)-METHYLTRANSFERASE 1"/>
    <property type="match status" value="1"/>
</dbReference>
<evidence type="ECO:0000256" key="5">
    <source>
        <dbReference type="PROSITE-ProRule" id="PRU01016"/>
    </source>
</evidence>
<dbReference type="InterPro" id="IPR001525">
    <property type="entry name" value="C5_MeTfrase"/>
</dbReference>
<evidence type="ECO:0000313" key="8">
    <source>
        <dbReference type="Proteomes" id="UP001153069"/>
    </source>
</evidence>
<feature type="compositionally biased region" description="Polar residues" evidence="6">
    <location>
        <begin position="257"/>
        <end position="288"/>
    </location>
</feature>
<dbReference type="PRINTS" id="PR00105">
    <property type="entry name" value="C5METTRFRASE"/>
</dbReference>
<name>A0A9N8HBD9_9STRA</name>
<dbReference type="EC" id="2.1.1.37" evidence="1"/>
<comment type="caution">
    <text evidence="7">The sequence shown here is derived from an EMBL/GenBank/DDBJ whole genome shotgun (WGS) entry which is preliminary data.</text>
</comment>
<dbReference type="Gene3D" id="3.40.50.150">
    <property type="entry name" value="Vaccinia Virus protein VP39"/>
    <property type="match status" value="1"/>
</dbReference>
<dbReference type="GO" id="GO:0044027">
    <property type="term" value="P:negative regulation of gene expression via chromosomal CpG island methylation"/>
    <property type="evidence" value="ECO:0007669"/>
    <property type="project" value="TreeGrafter"/>
</dbReference>
<dbReference type="SUPFAM" id="SSF53335">
    <property type="entry name" value="S-adenosyl-L-methionine-dependent methyltransferases"/>
    <property type="match status" value="1"/>
</dbReference>
<feature type="region of interest" description="Disordered" evidence="6">
    <location>
        <begin position="71"/>
        <end position="289"/>
    </location>
</feature>
<reference evidence="7" key="1">
    <citation type="submission" date="2020-06" db="EMBL/GenBank/DDBJ databases">
        <authorList>
            <consortium name="Plant Systems Biology data submission"/>
        </authorList>
    </citation>
    <scope>NUCLEOTIDE SEQUENCE</scope>
    <source>
        <strain evidence="7">D6</strain>
    </source>
</reference>
<feature type="active site" evidence="5">
    <location>
        <position position="509"/>
    </location>
</feature>
<evidence type="ECO:0000256" key="6">
    <source>
        <dbReference type="SAM" id="MobiDB-lite"/>
    </source>
</evidence>
<dbReference type="GO" id="GO:0003677">
    <property type="term" value="F:DNA binding"/>
    <property type="evidence" value="ECO:0007669"/>
    <property type="project" value="TreeGrafter"/>
</dbReference>
<comment type="similarity">
    <text evidence="5">Belongs to the class I-like SAM-binding methyltransferase superfamily. C5-methyltransferase family.</text>
</comment>
<dbReference type="PROSITE" id="PS51679">
    <property type="entry name" value="SAM_MT_C5"/>
    <property type="match status" value="1"/>
</dbReference>
<evidence type="ECO:0000256" key="2">
    <source>
        <dbReference type="ARBA" id="ARBA00022603"/>
    </source>
</evidence>
<keyword evidence="8" id="KW-1185">Reference proteome</keyword>
<dbReference type="PANTHER" id="PTHR10629">
    <property type="entry name" value="CYTOSINE-SPECIFIC METHYLTRANSFERASE"/>
    <property type="match status" value="1"/>
</dbReference>
<keyword evidence="3 5" id="KW-0808">Transferase</keyword>
<dbReference type="EMBL" id="CAICTM010000256">
    <property type="protein sequence ID" value="CAB9506185.1"/>
    <property type="molecule type" value="Genomic_DNA"/>
</dbReference>
<evidence type="ECO:0000256" key="4">
    <source>
        <dbReference type="ARBA" id="ARBA00022691"/>
    </source>
</evidence>
<keyword evidence="2 5" id="KW-0489">Methyltransferase</keyword>
<evidence type="ECO:0000256" key="1">
    <source>
        <dbReference type="ARBA" id="ARBA00011975"/>
    </source>
</evidence>
<feature type="compositionally biased region" description="Acidic residues" evidence="6">
    <location>
        <begin position="225"/>
        <end position="239"/>
    </location>
</feature>
<feature type="compositionally biased region" description="Basic and acidic residues" evidence="6">
    <location>
        <begin position="180"/>
        <end position="199"/>
    </location>
</feature>